<keyword evidence="1" id="KW-0472">Membrane</keyword>
<dbReference type="InterPro" id="IPR012427">
    <property type="entry name" value="DUF1622"/>
</dbReference>
<dbReference type="HOGENOM" id="CLU_136765_2_0_9"/>
<dbReference type="KEGG" id="amt:Amet_1178"/>
<dbReference type="RefSeq" id="WP_012062427.1">
    <property type="nucleotide sequence ID" value="NC_009633.1"/>
</dbReference>
<evidence type="ECO:0000256" key="1">
    <source>
        <dbReference type="SAM" id="Phobius"/>
    </source>
</evidence>
<dbReference type="eggNOG" id="COG4828">
    <property type="taxonomic scope" value="Bacteria"/>
</dbReference>
<evidence type="ECO:0000313" key="2">
    <source>
        <dbReference type="EMBL" id="ABR47386.1"/>
    </source>
</evidence>
<dbReference type="PANTHER" id="PTHR38468">
    <property type="entry name" value="SLL0939 PROTEIN"/>
    <property type="match status" value="1"/>
</dbReference>
<accession>A6TMG8</accession>
<dbReference type="AlphaFoldDB" id="A6TMG8"/>
<dbReference type="Pfam" id="PF07784">
    <property type="entry name" value="DUF1622"/>
    <property type="match status" value="1"/>
</dbReference>
<dbReference type="PANTHER" id="PTHR38468:SF1">
    <property type="entry name" value="SLL0939 PROTEIN"/>
    <property type="match status" value="1"/>
</dbReference>
<name>A6TMG8_ALKMQ</name>
<feature type="transmembrane region" description="Helical" evidence="1">
    <location>
        <begin position="81"/>
        <end position="100"/>
    </location>
</feature>
<sequence length="135" mass="15477">MILEHFMEIAVPYAIHLLEAMGIFVILFTALKAFAQYAVQTFNFTDDTIKIELAKSLALGLEFKLAGEILKTVTIRDLSEVYVLAAIIALRVILTFVIHWEIESDIKHCNEFKNLKESQDPKKTFRLLKGRVNQH</sequence>
<dbReference type="EMBL" id="CP000724">
    <property type="protein sequence ID" value="ABR47386.1"/>
    <property type="molecule type" value="Genomic_DNA"/>
</dbReference>
<proteinExistence type="predicted"/>
<dbReference type="Proteomes" id="UP000001572">
    <property type="component" value="Chromosome"/>
</dbReference>
<evidence type="ECO:0000313" key="3">
    <source>
        <dbReference type="Proteomes" id="UP000001572"/>
    </source>
</evidence>
<keyword evidence="1" id="KW-1133">Transmembrane helix</keyword>
<keyword evidence="3" id="KW-1185">Reference proteome</keyword>
<gene>
    <name evidence="2" type="ordered locus">Amet_1178</name>
</gene>
<protein>
    <recommendedName>
        <fullName evidence="4">DUF1622 domain-containing protein</fullName>
    </recommendedName>
</protein>
<keyword evidence="1" id="KW-0812">Transmembrane</keyword>
<dbReference type="STRING" id="293826.Amet_1178"/>
<reference evidence="3" key="1">
    <citation type="journal article" date="2016" name="Genome Announc.">
        <title>Complete genome sequence of Alkaliphilus metalliredigens strain QYMF, an alkaliphilic and metal-reducing bacterium isolated from borax-contaminated leachate ponds.</title>
        <authorList>
            <person name="Hwang C."/>
            <person name="Copeland A."/>
            <person name="Lucas S."/>
            <person name="Lapidus A."/>
            <person name="Barry K."/>
            <person name="Detter J.C."/>
            <person name="Glavina Del Rio T."/>
            <person name="Hammon N."/>
            <person name="Israni S."/>
            <person name="Dalin E."/>
            <person name="Tice H."/>
            <person name="Pitluck S."/>
            <person name="Chertkov O."/>
            <person name="Brettin T."/>
            <person name="Bruce D."/>
            <person name="Han C."/>
            <person name="Schmutz J."/>
            <person name="Larimer F."/>
            <person name="Land M.L."/>
            <person name="Hauser L."/>
            <person name="Kyrpides N."/>
            <person name="Mikhailova N."/>
            <person name="Ye Q."/>
            <person name="Zhou J."/>
            <person name="Richardson P."/>
            <person name="Fields M.W."/>
        </authorList>
    </citation>
    <scope>NUCLEOTIDE SEQUENCE [LARGE SCALE GENOMIC DNA]</scope>
    <source>
        <strain evidence="3">QYMF</strain>
    </source>
</reference>
<feature type="transmembrane region" description="Helical" evidence="1">
    <location>
        <begin position="13"/>
        <end position="35"/>
    </location>
</feature>
<evidence type="ECO:0008006" key="4">
    <source>
        <dbReference type="Google" id="ProtNLM"/>
    </source>
</evidence>
<organism evidence="2 3">
    <name type="scientific">Alkaliphilus metalliredigens (strain QYMF)</name>
    <dbReference type="NCBI Taxonomy" id="293826"/>
    <lineage>
        <taxon>Bacteria</taxon>
        <taxon>Bacillati</taxon>
        <taxon>Bacillota</taxon>
        <taxon>Clostridia</taxon>
        <taxon>Peptostreptococcales</taxon>
        <taxon>Natronincolaceae</taxon>
        <taxon>Alkaliphilus</taxon>
    </lineage>
</organism>